<feature type="domain" description="RNase III" evidence="4">
    <location>
        <begin position="131"/>
        <end position="274"/>
    </location>
</feature>
<evidence type="ECO:0000256" key="1">
    <source>
        <dbReference type="ARBA" id="ARBA00022884"/>
    </source>
</evidence>
<dbReference type="InterPro" id="IPR036389">
    <property type="entry name" value="RNase_III_sf"/>
</dbReference>
<reference evidence="5 6" key="1">
    <citation type="journal article" date="2020" name="J. Phycol.">
        <title>Comparative genome analysis reveals Cyanidiococcus gen. nov., a new extremophilic red algal genus sister to Cyanidioschyzon (Cyanidioschyzonaceae, Rhodophyta).</title>
        <authorList>
            <person name="Liu S.-L."/>
            <person name="Chiang Y.-R."/>
            <person name="Yoon H.S."/>
            <person name="Fu H.-Y."/>
        </authorList>
    </citation>
    <scope>NUCLEOTIDE SEQUENCE [LARGE SCALE GENOMIC DNA]</scope>
    <source>
        <strain evidence="5 6">THAL066</strain>
    </source>
</reference>
<dbReference type="OrthoDB" id="67027at2759"/>
<dbReference type="GO" id="GO:0005762">
    <property type="term" value="C:mitochondrial large ribosomal subunit"/>
    <property type="evidence" value="ECO:0007669"/>
    <property type="project" value="InterPro"/>
</dbReference>
<dbReference type="AlphaFoldDB" id="A0A7J7IMB1"/>
<dbReference type="PANTHER" id="PTHR28160:SF1">
    <property type="entry name" value="LARGE RIBOSOMAL SUBUNIT PROTEIN ML57"/>
    <property type="match status" value="1"/>
</dbReference>
<dbReference type="Pfam" id="PF14622">
    <property type="entry name" value="Ribonucleas_3_3"/>
    <property type="match status" value="1"/>
</dbReference>
<dbReference type="Proteomes" id="UP000530660">
    <property type="component" value="Unassembled WGS sequence"/>
</dbReference>
<dbReference type="InterPro" id="IPR000999">
    <property type="entry name" value="RNase_III_dom"/>
</dbReference>
<evidence type="ECO:0008006" key="7">
    <source>
        <dbReference type="Google" id="ProtNLM"/>
    </source>
</evidence>
<comment type="caution">
    <text evidence="5">The sequence shown here is derived from an EMBL/GenBank/DDBJ whole genome shotgun (WGS) entry which is preliminary data.</text>
</comment>
<dbReference type="InterPro" id="IPR014720">
    <property type="entry name" value="dsRBD_dom"/>
</dbReference>
<accession>A0A7J7IMB1</accession>
<dbReference type="EMBL" id="VWRR01000005">
    <property type="protein sequence ID" value="KAF6003849.1"/>
    <property type="molecule type" value="Genomic_DNA"/>
</dbReference>
<dbReference type="InterPro" id="IPR040030">
    <property type="entry name" value="Ribosomal_mL57"/>
</dbReference>
<dbReference type="GO" id="GO:0003723">
    <property type="term" value="F:RNA binding"/>
    <property type="evidence" value="ECO:0007669"/>
    <property type="project" value="UniProtKB-UniRule"/>
</dbReference>
<organism evidence="5 6">
    <name type="scientific">Cyanidiococcus yangmingshanensis</name>
    <dbReference type="NCBI Taxonomy" id="2690220"/>
    <lineage>
        <taxon>Eukaryota</taxon>
        <taxon>Rhodophyta</taxon>
        <taxon>Bangiophyceae</taxon>
        <taxon>Cyanidiales</taxon>
        <taxon>Cyanidiaceae</taxon>
        <taxon>Cyanidiococcus</taxon>
    </lineage>
</organism>
<evidence type="ECO:0000256" key="2">
    <source>
        <dbReference type="PROSITE-ProRule" id="PRU00266"/>
    </source>
</evidence>
<evidence type="ECO:0000259" key="3">
    <source>
        <dbReference type="PROSITE" id="PS50137"/>
    </source>
</evidence>
<sequence>MRVNEVSVSRRFFRELWRRHGALDGNRLAARERYAHWEGGEHSRRASRAMSTSRFQRDVLCREKIGGTSHHPEFRSIKIASSAPASNPSGAKDSAFLNSERYHRCMKFLKTWNIPPFPIDSNAKSESLHGWPLLLRALTHASALPAHLNPRQSGVLTDEQRWERYQLHNAALEFVGDRVLNLCVLDWLICTQMWRSEHASSTVPRGSKPEEMLSHVLQLYIYNANLSEVACRIGLDQLVRRRLPYENHRMDRGAELVLANAFEALVCAIFLEHGFDHAQKFVKQTLIENSMTSGAHAPDYEPFPQSGDILDQGTTMRSAAPALSAPWRKPLSIHPKEALEKELLLWGLNIRECPNPEVAGSTVPGARAEKPSVRISYRLDHEEQRLSHKSVYVVHLELSGYTVARGRGRAIRNAENAAAAAFLGMLGLDCGSFRVQHAHGDTLSSQLIWKHLTQLGVPLSFPDDWSESCSVEGDAKWTSALLWNRQRIWSAVEKQNFAIRSNESKLESAKARIWPWLGVSSTGNAELMEHLRSILAVALPGISGASSDCRQILKHIIPVELRFLGHWCLKLHAASSSLQVYGPAATSSAALHDHYVRGIATAAISKRAACFMKRLQDAHVWPKEGVLAPFEQREMFLSFLGIVQVLYGYDAGPAPLLQMLQDGNTAAD</sequence>
<dbReference type="GO" id="GO:0003735">
    <property type="term" value="F:structural constituent of ribosome"/>
    <property type="evidence" value="ECO:0007669"/>
    <property type="project" value="InterPro"/>
</dbReference>
<gene>
    <name evidence="5" type="ORF">F1559_002576</name>
</gene>
<evidence type="ECO:0000313" key="6">
    <source>
        <dbReference type="Proteomes" id="UP000530660"/>
    </source>
</evidence>
<proteinExistence type="predicted"/>
<protein>
    <recommendedName>
        <fullName evidence="7">RNase III domain-containing protein</fullName>
    </recommendedName>
</protein>
<keyword evidence="6" id="KW-1185">Reference proteome</keyword>
<dbReference type="Gene3D" id="1.10.1520.10">
    <property type="entry name" value="Ribonuclease III domain"/>
    <property type="match status" value="1"/>
</dbReference>
<feature type="domain" description="DRBM" evidence="3">
    <location>
        <begin position="376"/>
        <end position="428"/>
    </location>
</feature>
<evidence type="ECO:0000313" key="5">
    <source>
        <dbReference type="EMBL" id="KAF6003849.1"/>
    </source>
</evidence>
<dbReference type="GO" id="GO:0032543">
    <property type="term" value="P:mitochondrial translation"/>
    <property type="evidence" value="ECO:0007669"/>
    <property type="project" value="InterPro"/>
</dbReference>
<dbReference type="SUPFAM" id="SSF69065">
    <property type="entry name" value="RNase III domain-like"/>
    <property type="match status" value="1"/>
</dbReference>
<dbReference type="CDD" id="cd00593">
    <property type="entry name" value="RIBOc"/>
    <property type="match status" value="1"/>
</dbReference>
<dbReference type="PROSITE" id="PS50142">
    <property type="entry name" value="RNASE_3_2"/>
    <property type="match status" value="1"/>
</dbReference>
<dbReference type="PROSITE" id="PS50137">
    <property type="entry name" value="DS_RBD"/>
    <property type="match status" value="1"/>
</dbReference>
<dbReference type="GO" id="GO:0004525">
    <property type="term" value="F:ribonuclease III activity"/>
    <property type="evidence" value="ECO:0007669"/>
    <property type="project" value="InterPro"/>
</dbReference>
<dbReference type="SUPFAM" id="SSF54768">
    <property type="entry name" value="dsRNA-binding domain-like"/>
    <property type="match status" value="1"/>
</dbReference>
<dbReference type="GO" id="GO:0006396">
    <property type="term" value="P:RNA processing"/>
    <property type="evidence" value="ECO:0007669"/>
    <property type="project" value="InterPro"/>
</dbReference>
<name>A0A7J7IMB1_9RHOD</name>
<dbReference type="PANTHER" id="PTHR28160">
    <property type="entry name" value="54S RIBOSOMAL PROTEIN L15, MITOCHONDRIAL"/>
    <property type="match status" value="1"/>
</dbReference>
<dbReference type="SMART" id="SM00535">
    <property type="entry name" value="RIBOc"/>
    <property type="match status" value="1"/>
</dbReference>
<evidence type="ECO:0000259" key="4">
    <source>
        <dbReference type="PROSITE" id="PS50142"/>
    </source>
</evidence>
<keyword evidence="1 2" id="KW-0694">RNA-binding</keyword>